<protein>
    <submittedName>
        <fullName evidence="2">Uncharacterized protein</fullName>
    </submittedName>
</protein>
<organism evidence="2 3">
    <name type="scientific">Nonomuraea rosea</name>
    <dbReference type="NCBI Taxonomy" id="638574"/>
    <lineage>
        <taxon>Bacteria</taxon>
        <taxon>Bacillati</taxon>
        <taxon>Actinomycetota</taxon>
        <taxon>Actinomycetes</taxon>
        <taxon>Streptosporangiales</taxon>
        <taxon>Streptosporangiaceae</taxon>
        <taxon>Nonomuraea</taxon>
    </lineage>
</organism>
<name>A0ABP6X4F5_9ACTN</name>
<evidence type="ECO:0000313" key="3">
    <source>
        <dbReference type="Proteomes" id="UP001500630"/>
    </source>
</evidence>
<accession>A0ABP6X4F5</accession>
<evidence type="ECO:0000256" key="1">
    <source>
        <dbReference type="SAM" id="MobiDB-lite"/>
    </source>
</evidence>
<dbReference type="Proteomes" id="UP001500630">
    <property type="component" value="Unassembled WGS sequence"/>
</dbReference>
<evidence type="ECO:0000313" key="2">
    <source>
        <dbReference type="EMBL" id="GAA3560204.1"/>
    </source>
</evidence>
<keyword evidence="3" id="KW-1185">Reference proteome</keyword>
<proteinExistence type="predicted"/>
<feature type="region of interest" description="Disordered" evidence="1">
    <location>
        <begin position="19"/>
        <end position="44"/>
    </location>
</feature>
<gene>
    <name evidence="2" type="ORF">GCM10022419_046040</name>
</gene>
<dbReference type="EMBL" id="BAABDQ010000009">
    <property type="protein sequence ID" value="GAA3560204.1"/>
    <property type="molecule type" value="Genomic_DNA"/>
</dbReference>
<sequence>MARRTILDEVLSGGNRFSRDTGKALRKAMKVKKKGKKRTDKRIRQLTTQVEALSKQISQSNGNRSSQA</sequence>
<reference evidence="3" key="1">
    <citation type="journal article" date="2019" name="Int. J. Syst. Evol. Microbiol.">
        <title>The Global Catalogue of Microorganisms (GCM) 10K type strain sequencing project: providing services to taxonomists for standard genome sequencing and annotation.</title>
        <authorList>
            <consortium name="The Broad Institute Genomics Platform"/>
            <consortium name="The Broad Institute Genome Sequencing Center for Infectious Disease"/>
            <person name="Wu L."/>
            <person name="Ma J."/>
        </authorList>
    </citation>
    <scope>NUCLEOTIDE SEQUENCE [LARGE SCALE GENOMIC DNA]</scope>
    <source>
        <strain evidence="3">JCM 17326</strain>
    </source>
</reference>
<dbReference type="RefSeq" id="WP_345564624.1">
    <property type="nucleotide sequence ID" value="NZ_BAABDQ010000009.1"/>
</dbReference>
<comment type="caution">
    <text evidence="2">The sequence shown here is derived from an EMBL/GenBank/DDBJ whole genome shotgun (WGS) entry which is preliminary data.</text>
</comment>
<feature type="compositionally biased region" description="Basic residues" evidence="1">
    <location>
        <begin position="24"/>
        <end position="41"/>
    </location>
</feature>